<reference evidence="1" key="1">
    <citation type="submission" date="2014-11" db="EMBL/GenBank/DDBJ databases">
        <authorList>
            <person name="Amaro Gonzalez C."/>
        </authorList>
    </citation>
    <scope>NUCLEOTIDE SEQUENCE</scope>
</reference>
<sequence length="35" mass="4273">MSELVFLKSINLHDFHLWLCNLKIIRNIEDNIFQD</sequence>
<dbReference type="EMBL" id="GBXM01045091">
    <property type="protein sequence ID" value="JAH63486.1"/>
    <property type="molecule type" value="Transcribed_RNA"/>
</dbReference>
<proteinExistence type="predicted"/>
<protein>
    <submittedName>
        <fullName evidence="1">Uncharacterized protein</fullName>
    </submittedName>
</protein>
<dbReference type="AlphaFoldDB" id="A0A0E9UCD0"/>
<evidence type="ECO:0000313" key="1">
    <source>
        <dbReference type="EMBL" id="JAH63486.1"/>
    </source>
</evidence>
<accession>A0A0E9UCD0</accession>
<reference evidence="1" key="2">
    <citation type="journal article" date="2015" name="Fish Shellfish Immunol.">
        <title>Early steps in the European eel (Anguilla anguilla)-Vibrio vulnificus interaction in the gills: Role of the RtxA13 toxin.</title>
        <authorList>
            <person name="Callol A."/>
            <person name="Pajuelo D."/>
            <person name="Ebbesson L."/>
            <person name="Teles M."/>
            <person name="MacKenzie S."/>
            <person name="Amaro C."/>
        </authorList>
    </citation>
    <scope>NUCLEOTIDE SEQUENCE</scope>
</reference>
<organism evidence="1">
    <name type="scientific">Anguilla anguilla</name>
    <name type="common">European freshwater eel</name>
    <name type="synonym">Muraena anguilla</name>
    <dbReference type="NCBI Taxonomy" id="7936"/>
    <lineage>
        <taxon>Eukaryota</taxon>
        <taxon>Metazoa</taxon>
        <taxon>Chordata</taxon>
        <taxon>Craniata</taxon>
        <taxon>Vertebrata</taxon>
        <taxon>Euteleostomi</taxon>
        <taxon>Actinopterygii</taxon>
        <taxon>Neopterygii</taxon>
        <taxon>Teleostei</taxon>
        <taxon>Anguilliformes</taxon>
        <taxon>Anguillidae</taxon>
        <taxon>Anguilla</taxon>
    </lineage>
</organism>
<name>A0A0E9UCD0_ANGAN</name>